<name>A0A1S3K0W9_LINAN</name>
<accession>A0A1S3K0W9</accession>
<dbReference type="OrthoDB" id="6094239at2759"/>
<dbReference type="Gene3D" id="2.60.120.260">
    <property type="entry name" value="Galactose-binding domain-like"/>
    <property type="match status" value="1"/>
</dbReference>
<feature type="domain" description="F5/8 type C" evidence="2">
    <location>
        <begin position="106"/>
        <end position="255"/>
    </location>
</feature>
<dbReference type="RefSeq" id="XP_013415926.1">
    <property type="nucleotide sequence ID" value="XM_013560472.1"/>
</dbReference>
<evidence type="ECO:0000259" key="2">
    <source>
        <dbReference type="PROSITE" id="PS50022"/>
    </source>
</evidence>
<dbReference type="InterPro" id="IPR008979">
    <property type="entry name" value="Galactose-bd-like_sf"/>
</dbReference>
<dbReference type="PANTHER" id="PTHR24543:SF291">
    <property type="entry name" value="SMOKE ALARM, ISOFORM D"/>
    <property type="match status" value="1"/>
</dbReference>
<dbReference type="InParanoid" id="A0A1S3K0W9"/>
<dbReference type="Pfam" id="PF00754">
    <property type="entry name" value="F5_F8_type_C"/>
    <property type="match status" value="1"/>
</dbReference>
<dbReference type="Proteomes" id="UP000085678">
    <property type="component" value="Unplaced"/>
</dbReference>
<dbReference type="SMART" id="SM00231">
    <property type="entry name" value="FA58C"/>
    <property type="match status" value="1"/>
</dbReference>
<dbReference type="STRING" id="7574.A0A1S3K0W9"/>
<dbReference type="GeneID" id="106177636"/>
<organism evidence="3 4">
    <name type="scientific">Lingula anatina</name>
    <name type="common">Brachiopod</name>
    <name type="synonym">Lingula unguis</name>
    <dbReference type="NCBI Taxonomy" id="7574"/>
    <lineage>
        <taxon>Eukaryota</taxon>
        <taxon>Metazoa</taxon>
        <taxon>Spiralia</taxon>
        <taxon>Lophotrochozoa</taxon>
        <taxon>Brachiopoda</taxon>
        <taxon>Linguliformea</taxon>
        <taxon>Lingulata</taxon>
        <taxon>Lingulida</taxon>
        <taxon>Linguloidea</taxon>
        <taxon>Lingulidae</taxon>
        <taxon>Lingula</taxon>
    </lineage>
</organism>
<evidence type="ECO:0000256" key="1">
    <source>
        <dbReference type="SAM" id="SignalP"/>
    </source>
</evidence>
<proteinExistence type="predicted"/>
<dbReference type="KEGG" id="lak:106177636"/>
<dbReference type="AlphaFoldDB" id="A0A1S3K0W9"/>
<evidence type="ECO:0000313" key="3">
    <source>
        <dbReference type="Proteomes" id="UP000085678"/>
    </source>
</evidence>
<evidence type="ECO:0000313" key="4">
    <source>
        <dbReference type="RefSeq" id="XP_013415926.1"/>
    </source>
</evidence>
<dbReference type="PROSITE" id="PS01285">
    <property type="entry name" value="FA58C_1"/>
    <property type="match status" value="1"/>
</dbReference>
<dbReference type="InterPro" id="IPR000421">
    <property type="entry name" value="FA58C"/>
</dbReference>
<dbReference type="SUPFAM" id="SSF49785">
    <property type="entry name" value="Galactose-binding domain-like"/>
    <property type="match status" value="1"/>
</dbReference>
<dbReference type="OMA" id="WHSNIAM"/>
<dbReference type="PANTHER" id="PTHR24543">
    <property type="entry name" value="MULTICOPPER OXIDASE-RELATED"/>
    <property type="match status" value="1"/>
</dbReference>
<protein>
    <submittedName>
        <fullName evidence="4">Retinoschisin-like</fullName>
    </submittedName>
</protein>
<keyword evidence="3" id="KW-1185">Reference proteome</keyword>
<sequence length="255" mass="29203">MKTFCCAPFLFFLIFLACAHFAWSVVPKGYLRNNYREALARGKLYEIRSLNHALLKQIALYCPEEVLSLESNLRLIKRDLTYVMLLRAAMEIYYDLVDLSIKCQAACSHRLVFGSDPIPKKAITASSVYLSGSQYAINLNSTWAWVPAAAQLKNQNQWIQFDLGTIRVITAVLTMGRADRYNNWVTEYKLQYSVSGSTWTTYQDGDGKDKLFSGNSDRNTIVRHDLVPHIQARFVRILPMKWYGYIAMRADILGC</sequence>
<dbReference type="PROSITE" id="PS51257">
    <property type="entry name" value="PROKAR_LIPOPROTEIN"/>
    <property type="match status" value="1"/>
</dbReference>
<dbReference type="FunFam" id="2.60.120.260:FF:000016">
    <property type="entry name" value="Contactin-associated protein-like 4 isoform 1"/>
    <property type="match status" value="1"/>
</dbReference>
<reference evidence="4" key="1">
    <citation type="submission" date="2025-08" db="UniProtKB">
        <authorList>
            <consortium name="RefSeq"/>
        </authorList>
    </citation>
    <scope>IDENTIFICATION</scope>
    <source>
        <tissue evidence="4">Gonads</tissue>
    </source>
</reference>
<feature type="chain" id="PRO_5010386980" evidence="1">
    <location>
        <begin position="25"/>
        <end position="255"/>
    </location>
</feature>
<feature type="signal peptide" evidence="1">
    <location>
        <begin position="1"/>
        <end position="24"/>
    </location>
</feature>
<keyword evidence="1" id="KW-0732">Signal</keyword>
<dbReference type="CDD" id="cd00057">
    <property type="entry name" value="FA58C"/>
    <property type="match status" value="1"/>
</dbReference>
<gene>
    <name evidence="4" type="primary">LOC106177636</name>
</gene>
<dbReference type="PROSITE" id="PS50022">
    <property type="entry name" value="FA58C_3"/>
    <property type="match status" value="1"/>
</dbReference>